<evidence type="ECO:0000256" key="1">
    <source>
        <dbReference type="SAM" id="MobiDB-lite"/>
    </source>
</evidence>
<dbReference type="Proteomes" id="UP000233551">
    <property type="component" value="Unassembled WGS sequence"/>
</dbReference>
<dbReference type="AlphaFoldDB" id="A0A2I0KQ61"/>
<comment type="caution">
    <text evidence="2">The sequence shown here is derived from an EMBL/GenBank/DDBJ whole genome shotgun (WGS) entry which is preliminary data.</text>
</comment>
<reference evidence="2 3" key="1">
    <citation type="submission" date="2017-11" db="EMBL/GenBank/DDBJ databases">
        <title>De-novo sequencing of pomegranate (Punica granatum L.) genome.</title>
        <authorList>
            <person name="Akparov Z."/>
            <person name="Amiraslanov A."/>
            <person name="Hajiyeva S."/>
            <person name="Abbasov M."/>
            <person name="Kaur K."/>
            <person name="Hamwieh A."/>
            <person name="Solovyev V."/>
            <person name="Salamov A."/>
            <person name="Braich B."/>
            <person name="Kosarev P."/>
            <person name="Mahmoud A."/>
            <person name="Hajiyev E."/>
            <person name="Babayeva S."/>
            <person name="Izzatullayeva V."/>
            <person name="Mammadov A."/>
            <person name="Mammadov A."/>
            <person name="Sharifova S."/>
            <person name="Ojaghi J."/>
            <person name="Eynullazada K."/>
            <person name="Bayramov B."/>
            <person name="Abdulazimova A."/>
            <person name="Shahmuradov I."/>
        </authorList>
    </citation>
    <scope>NUCLEOTIDE SEQUENCE [LARGE SCALE GENOMIC DNA]</scope>
    <source>
        <strain evidence="3">cv. AG2017</strain>
        <tissue evidence="2">Leaf</tissue>
    </source>
</reference>
<gene>
    <name evidence="2" type="ORF">CRG98_009821</name>
</gene>
<name>A0A2I0KQ61_PUNGR</name>
<feature type="region of interest" description="Disordered" evidence="1">
    <location>
        <begin position="32"/>
        <end position="53"/>
    </location>
</feature>
<organism evidence="2 3">
    <name type="scientific">Punica granatum</name>
    <name type="common">Pomegranate</name>
    <dbReference type="NCBI Taxonomy" id="22663"/>
    <lineage>
        <taxon>Eukaryota</taxon>
        <taxon>Viridiplantae</taxon>
        <taxon>Streptophyta</taxon>
        <taxon>Embryophyta</taxon>
        <taxon>Tracheophyta</taxon>
        <taxon>Spermatophyta</taxon>
        <taxon>Magnoliopsida</taxon>
        <taxon>eudicotyledons</taxon>
        <taxon>Gunneridae</taxon>
        <taxon>Pentapetalae</taxon>
        <taxon>rosids</taxon>
        <taxon>malvids</taxon>
        <taxon>Myrtales</taxon>
        <taxon>Lythraceae</taxon>
        <taxon>Punica</taxon>
    </lineage>
</organism>
<feature type="non-terminal residue" evidence="2">
    <location>
        <position position="53"/>
    </location>
</feature>
<evidence type="ECO:0000313" key="3">
    <source>
        <dbReference type="Proteomes" id="UP000233551"/>
    </source>
</evidence>
<keyword evidence="3" id="KW-1185">Reference proteome</keyword>
<dbReference type="EMBL" id="PGOL01000479">
    <property type="protein sequence ID" value="PKI69946.1"/>
    <property type="molecule type" value="Genomic_DNA"/>
</dbReference>
<protein>
    <submittedName>
        <fullName evidence="2">Uncharacterized protein</fullName>
    </submittedName>
</protein>
<evidence type="ECO:0000313" key="2">
    <source>
        <dbReference type="EMBL" id="PKI69946.1"/>
    </source>
</evidence>
<accession>A0A2I0KQ61</accession>
<sequence length="53" mass="5997">MSNRDWESLALLRNLSGFFLQDVSIPRLGYSSLTRDQSDSSAKTPLVEYTNSE</sequence>
<proteinExistence type="predicted"/>